<dbReference type="PANTHER" id="PTHR34801">
    <property type="entry name" value="EXPRESSED PROTEIN"/>
    <property type="match status" value="1"/>
</dbReference>
<sequence length="165" mass="18551">MTNKLFVALFLVASILTIALLLRLSGYATDSKKLTSTAMVDGLLAKCPNTPNCVSSELHEDDKHSVRAITLSRHLTENPWPLVKETIEIMGGTIVDEQDMYLSAHFSSKIFKFVDDFEVRWDQPAGLLHIRSASRVGYSDLGENKRRIAEFKSRLITLDKNRANN</sequence>
<evidence type="ECO:0000313" key="1">
    <source>
        <dbReference type="EMBL" id="GAA6169525.1"/>
    </source>
</evidence>
<comment type="caution">
    <text evidence="1">The sequence shown here is derived from an EMBL/GenBank/DDBJ whole genome shotgun (WGS) entry which is preliminary data.</text>
</comment>
<dbReference type="PIRSF" id="PIRSF026426">
    <property type="entry name" value="DUF1499"/>
    <property type="match status" value="1"/>
</dbReference>
<evidence type="ECO:0000313" key="2">
    <source>
        <dbReference type="Proteomes" id="UP001465153"/>
    </source>
</evidence>
<dbReference type="EMBL" id="BAABWN010000012">
    <property type="protein sequence ID" value="GAA6169525.1"/>
    <property type="molecule type" value="Genomic_DNA"/>
</dbReference>
<protein>
    <submittedName>
        <fullName evidence="1">DUF1499 domain-containing protein</fullName>
    </submittedName>
</protein>
<gene>
    <name evidence="1" type="ORF">NBRC116591_33360</name>
</gene>
<dbReference type="PANTHER" id="PTHR34801:SF6">
    <property type="entry name" value="SLL1620 PROTEIN"/>
    <property type="match status" value="1"/>
</dbReference>
<dbReference type="Pfam" id="PF07386">
    <property type="entry name" value="DUF1499"/>
    <property type="match status" value="1"/>
</dbReference>
<dbReference type="InterPro" id="IPR010865">
    <property type="entry name" value="DUF1499"/>
</dbReference>
<reference evidence="1 2" key="1">
    <citation type="submission" date="2024-04" db="EMBL/GenBank/DDBJ databases">
        <title>Draft genome sequence of Sessilibacter corallicola NBRC 116591.</title>
        <authorList>
            <person name="Miyakawa T."/>
            <person name="Kusuya Y."/>
            <person name="Miura T."/>
        </authorList>
    </citation>
    <scope>NUCLEOTIDE SEQUENCE [LARGE SCALE GENOMIC DNA]</scope>
    <source>
        <strain evidence="1 2">KU-00831-HH</strain>
    </source>
</reference>
<accession>A0ABQ0ACZ6</accession>
<dbReference type="Proteomes" id="UP001465153">
    <property type="component" value="Unassembled WGS sequence"/>
</dbReference>
<organism evidence="1 2">
    <name type="scientific">Sessilibacter corallicola</name>
    <dbReference type="NCBI Taxonomy" id="2904075"/>
    <lineage>
        <taxon>Bacteria</taxon>
        <taxon>Pseudomonadati</taxon>
        <taxon>Pseudomonadota</taxon>
        <taxon>Gammaproteobacteria</taxon>
        <taxon>Cellvibrionales</taxon>
        <taxon>Cellvibrionaceae</taxon>
        <taxon>Sessilibacter</taxon>
    </lineage>
</organism>
<name>A0ABQ0ACZ6_9GAMM</name>
<proteinExistence type="predicted"/>
<dbReference type="RefSeq" id="WP_233090189.1">
    <property type="nucleotide sequence ID" value="NZ_BAABWN010000012.1"/>
</dbReference>
<keyword evidence="2" id="KW-1185">Reference proteome</keyword>